<name>A0A1B0C6C4_9MUSC</name>
<dbReference type="EnsemblMetazoa" id="GPPI050357-RA">
    <property type="protein sequence ID" value="GPPI050357-PA"/>
    <property type="gene ID" value="GPPI050357"/>
</dbReference>
<proteinExistence type="predicted"/>
<protein>
    <submittedName>
        <fullName evidence="1">Uncharacterized protein</fullName>
    </submittedName>
</protein>
<dbReference type="VEuPathDB" id="VectorBase:GPPI050357"/>
<dbReference type="EMBL" id="JXJN01026543">
    <property type="status" value="NOT_ANNOTATED_CDS"/>
    <property type="molecule type" value="Genomic_DNA"/>
</dbReference>
<dbReference type="EMBL" id="JXJN01026542">
    <property type="status" value="NOT_ANNOTATED_CDS"/>
    <property type="molecule type" value="Genomic_DNA"/>
</dbReference>
<keyword evidence="2" id="KW-1185">Reference proteome</keyword>
<dbReference type="EMBL" id="JXJN01026544">
    <property type="status" value="NOT_ANNOTATED_CDS"/>
    <property type="molecule type" value="Genomic_DNA"/>
</dbReference>
<evidence type="ECO:0000313" key="2">
    <source>
        <dbReference type="Proteomes" id="UP000092460"/>
    </source>
</evidence>
<sequence length="132" mass="15179">RRKARESSTISVQSNCCCLHSFPGNVHESSSNNVSISRRRLMLILLQTAFERKLIHNTAELSSTYRKADKISKDPRDVIITQISRLTPEYEIKNLFRYTDRCFHYCWKEINKQATCSGLLKSIKPKGIGTPC</sequence>
<dbReference type="AlphaFoldDB" id="A0A1B0C6C4"/>
<organism evidence="1 2">
    <name type="scientific">Glossina palpalis gambiensis</name>
    <dbReference type="NCBI Taxonomy" id="67801"/>
    <lineage>
        <taxon>Eukaryota</taxon>
        <taxon>Metazoa</taxon>
        <taxon>Ecdysozoa</taxon>
        <taxon>Arthropoda</taxon>
        <taxon>Hexapoda</taxon>
        <taxon>Insecta</taxon>
        <taxon>Pterygota</taxon>
        <taxon>Neoptera</taxon>
        <taxon>Endopterygota</taxon>
        <taxon>Diptera</taxon>
        <taxon>Brachycera</taxon>
        <taxon>Muscomorpha</taxon>
        <taxon>Hippoboscoidea</taxon>
        <taxon>Glossinidae</taxon>
        <taxon>Glossina</taxon>
    </lineage>
</organism>
<accession>A0A1B0C6C4</accession>
<reference evidence="1" key="2">
    <citation type="submission" date="2020-05" db="UniProtKB">
        <authorList>
            <consortium name="EnsemblMetazoa"/>
        </authorList>
    </citation>
    <scope>IDENTIFICATION</scope>
    <source>
        <strain evidence="1">IAEA</strain>
    </source>
</reference>
<reference evidence="2" key="1">
    <citation type="submission" date="2015-01" db="EMBL/GenBank/DDBJ databases">
        <authorList>
            <person name="Aksoy S."/>
            <person name="Warren W."/>
            <person name="Wilson R.K."/>
        </authorList>
    </citation>
    <scope>NUCLEOTIDE SEQUENCE [LARGE SCALE GENOMIC DNA]</scope>
    <source>
        <strain evidence="2">IAEA</strain>
    </source>
</reference>
<dbReference type="Proteomes" id="UP000092460">
    <property type="component" value="Unassembled WGS sequence"/>
</dbReference>
<evidence type="ECO:0000313" key="1">
    <source>
        <dbReference type="EnsemblMetazoa" id="GPPI050357-PA"/>
    </source>
</evidence>